<evidence type="ECO:0000259" key="8">
    <source>
        <dbReference type="Pfam" id="PF02397"/>
    </source>
</evidence>
<protein>
    <submittedName>
        <fullName evidence="9">Putative colanic acid biosysnthesis UDP-glucose lipid carrier transferase</fullName>
    </submittedName>
</protein>
<dbReference type="NCBIfam" id="TIGR03025">
    <property type="entry name" value="EPS_sugtrans"/>
    <property type="match status" value="1"/>
</dbReference>
<evidence type="ECO:0000256" key="7">
    <source>
        <dbReference type="SAM" id="Phobius"/>
    </source>
</evidence>
<dbReference type="OrthoDB" id="9808602at2"/>
<dbReference type="AlphaFoldDB" id="A0A0X3ALM5"/>
<evidence type="ECO:0000256" key="2">
    <source>
        <dbReference type="ARBA" id="ARBA00006464"/>
    </source>
</evidence>
<dbReference type="Proteomes" id="UP000182761">
    <property type="component" value="Unassembled WGS sequence"/>
</dbReference>
<dbReference type="EMBL" id="FCOR01000001">
    <property type="protein sequence ID" value="CVK15280.1"/>
    <property type="molecule type" value="Genomic_DNA"/>
</dbReference>
<dbReference type="Pfam" id="PF13727">
    <property type="entry name" value="CoA_binding_3"/>
    <property type="match status" value="1"/>
</dbReference>
<feature type="transmembrane region" description="Helical" evidence="7">
    <location>
        <begin position="12"/>
        <end position="30"/>
    </location>
</feature>
<evidence type="ECO:0000256" key="6">
    <source>
        <dbReference type="ARBA" id="ARBA00023136"/>
    </source>
</evidence>
<comment type="subcellular location">
    <subcellularLocation>
        <location evidence="1">Membrane</location>
        <topology evidence="1">Multi-pass membrane protein</topology>
    </subcellularLocation>
</comment>
<dbReference type="Pfam" id="PF02397">
    <property type="entry name" value="Bac_transf"/>
    <property type="match status" value="1"/>
</dbReference>
<dbReference type="RefSeq" id="WP_055424514.1">
    <property type="nucleotide sequence ID" value="NZ_FCOR01000001.1"/>
</dbReference>
<keyword evidence="4 7" id="KW-0812">Transmembrane</keyword>
<keyword evidence="3 9" id="KW-0808">Transferase</keyword>
<feature type="domain" description="Bacterial sugar transferase" evidence="8">
    <location>
        <begin position="280"/>
        <end position="463"/>
    </location>
</feature>
<dbReference type="PANTHER" id="PTHR30576">
    <property type="entry name" value="COLANIC BIOSYNTHESIS UDP-GLUCOSE LIPID CARRIER TRANSFERASE"/>
    <property type="match status" value="1"/>
</dbReference>
<evidence type="ECO:0000256" key="4">
    <source>
        <dbReference type="ARBA" id="ARBA00022692"/>
    </source>
</evidence>
<gene>
    <name evidence="9" type="ORF">Ga0061079_10192</name>
</gene>
<feature type="transmembrane region" description="Helical" evidence="7">
    <location>
        <begin position="116"/>
        <end position="140"/>
    </location>
</feature>
<evidence type="ECO:0000256" key="3">
    <source>
        <dbReference type="ARBA" id="ARBA00022679"/>
    </source>
</evidence>
<dbReference type="GO" id="GO:0016780">
    <property type="term" value="F:phosphotransferase activity, for other substituted phosphate groups"/>
    <property type="evidence" value="ECO:0007669"/>
    <property type="project" value="TreeGrafter"/>
</dbReference>
<keyword evidence="10" id="KW-1185">Reference proteome</keyword>
<accession>A0A0X3ALM5</accession>
<organism evidence="9 10">
    <name type="scientific">Apibacter mensalis</name>
    <dbReference type="NCBI Taxonomy" id="1586267"/>
    <lineage>
        <taxon>Bacteria</taxon>
        <taxon>Pseudomonadati</taxon>
        <taxon>Bacteroidota</taxon>
        <taxon>Flavobacteriia</taxon>
        <taxon>Flavobacteriales</taxon>
        <taxon>Weeksellaceae</taxon>
        <taxon>Apibacter</taxon>
    </lineage>
</organism>
<dbReference type="GO" id="GO:0016020">
    <property type="term" value="C:membrane"/>
    <property type="evidence" value="ECO:0007669"/>
    <property type="project" value="UniProtKB-SubCell"/>
</dbReference>
<feature type="transmembrane region" description="Helical" evidence="7">
    <location>
        <begin position="50"/>
        <end position="67"/>
    </location>
</feature>
<dbReference type="STRING" id="1586267.GCA_001418685_00092"/>
<evidence type="ECO:0000256" key="5">
    <source>
        <dbReference type="ARBA" id="ARBA00022989"/>
    </source>
</evidence>
<keyword evidence="5 7" id="KW-1133">Transmembrane helix</keyword>
<dbReference type="InterPro" id="IPR003362">
    <property type="entry name" value="Bact_transf"/>
</dbReference>
<sequence length="471" mass="55344">MRYTRYSKNSYILQLILDLVFIIILFFHYLKIQYHHLGIHVVSFNGLLDAHYKVLILFLMSWYFISLKTHLYEIKRNTGIGLILKNNLYQIVIFSIIAFAVSGIKKDDLFSNRVTLFFLITLFLFTFLTRAVLFLFLKIYRSLGGNYRRVIFVDENKNTHSFIKFLSKRKDYGYINCGNFLSNVQDDIKKNIYEFDLIKLKYFILEEEIQIIFFSLNGKLPHDVHDELVILAQKLHIEIRFIPSTVYDSFYSLTLEYYDTFPILLFKKFPLDDSWNQILKRIFDILFSLFVIVFILSWLYPLISVAILLDSGKPVLYLQKRVGFGGKIFHCYKFRTMKNSKDNDIKATVKGDSRITKLGGILRKSSLDEMPQFFNVLKGNMSVVGPRPHMVVQDNYYNDHLLKYSLRHYVKPGITGLAQVKGFRGEINSKEDMQKRIIADVYYVRKWSFLLDIIIILGTVFKTVGGDKKAI</sequence>
<reference evidence="9 10" key="1">
    <citation type="submission" date="2016-01" db="EMBL/GenBank/DDBJ databases">
        <authorList>
            <person name="McClelland M."/>
            <person name="Jain A."/>
            <person name="Saraogi P."/>
            <person name="Mendelson R."/>
            <person name="Westerman R."/>
            <person name="SanMiguel P."/>
            <person name="Csonka L."/>
        </authorList>
    </citation>
    <scope>NUCLEOTIDE SEQUENCE [LARGE SCALE GENOMIC DNA]</scope>
    <source>
        <strain evidence="9 10">R-53146</strain>
    </source>
</reference>
<name>A0A0X3ALM5_9FLAO</name>
<evidence type="ECO:0000313" key="10">
    <source>
        <dbReference type="Proteomes" id="UP000182761"/>
    </source>
</evidence>
<keyword evidence="6 7" id="KW-0472">Membrane</keyword>
<dbReference type="InterPro" id="IPR017475">
    <property type="entry name" value="EPS_sugar_tfrase"/>
</dbReference>
<proteinExistence type="inferred from homology"/>
<dbReference type="PANTHER" id="PTHR30576:SF0">
    <property type="entry name" value="UNDECAPRENYL-PHOSPHATE N-ACETYLGALACTOSAMINYL 1-PHOSPHATE TRANSFERASE-RELATED"/>
    <property type="match status" value="1"/>
</dbReference>
<comment type="similarity">
    <text evidence="2">Belongs to the bacterial sugar transferase family.</text>
</comment>
<evidence type="ECO:0000256" key="1">
    <source>
        <dbReference type="ARBA" id="ARBA00004141"/>
    </source>
</evidence>
<feature type="transmembrane region" description="Helical" evidence="7">
    <location>
        <begin position="88"/>
        <end position="104"/>
    </location>
</feature>
<feature type="transmembrane region" description="Helical" evidence="7">
    <location>
        <begin position="285"/>
        <end position="309"/>
    </location>
</feature>
<evidence type="ECO:0000313" key="9">
    <source>
        <dbReference type="EMBL" id="CVK15280.1"/>
    </source>
</evidence>